<dbReference type="PATRIC" id="fig|158899.10.peg.111"/>
<evidence type="ECO:0000313" key="2">
    <source>
        <dbReference type="Proteomes" id="UP000072421"/>
    </source>
</evidence>
<sequence>MLPAVLTKFSATRAQKETELKAKGMAIDETYRDLPIPN</sequence>
<gene>
    <name evidence="1" type="primary">maoC</name>
    <name evidence="1" type="ORF">CFter6_0112</name>
</gene>
<evidence type="ECO:0000313" key="1">
    <source>
        <dbReference type="EMBL" id="AMO92843.1"/>
    </source>
</evidence>
<dbReference type="EMBL" id="CP013232">
    <property type="protein sequence ID" value="AMO92843.1"/>
    <property type="molecule type" value="Genomic_DNA"/>
</dbReference>
<protein>
    <submittedName>
        <fullName evidence="1">Acyl dehydratase MaoC</fullName>
    </submittedName>
</protein>
<proteinExistence type="predicted"/>
<reference evidence="1 2" key="1">
    <citation type="submission" date="2015-11" db="EMBL/GenBank/DDBJ databases">
        <title>Exploring the genomic traits of fungus-feeding bacterial genus Collimonas.</title>
        <authorList>
            <person name="Song C."/>
            <person name="Schmidt R."/>
            <person name="de Jager V."/>
            <person name="Krzyzanowska D."/>
            <person name="Jongedijk E."/>
            <person name="Cankar K."/>
            <person name="Beekwilder J."/>
            <person name="van Veen A."/>
            <person name="de Boer W."/>
            <person name="van Veen J.A."/>
            <person name="Garbeva P."/>
        </authorList>
    </citation>
    <scope>NUCLEOTIDE SEQUENCE [LARGE SCALE GENOMIC DNA]</scope>
    <source>
        <strain evidence="1 2">Ter6</strain>
    </source>
</reference>
<accession>A0A127P547</accession>
<dbReference type="Proteomes" id="UP000072421">
    <property type="component" value="Chromosome"/>
</dbReference>
<dbReference type="AlphaFoldDB" id="A0A127P547"/>
<organism evidence="1">
    <name type="scientific">Collimonas fungivorans</name>
    <dbReference type="NCBI Taxonomy" id="158899"/>
    <lineage>
        <taxon>Bacteria</taxon>
        <taxon>Pseudomonadati</taxon>
        <taxon>Pseudomonadota</taxon>
        <taxon>Betaproteobacteria</taxon>
        <taxon>Burkholderiales</taxon>
        <taxon>Oxalobacteraceae</taxon>
        <taxon>Collimonas</taxon>
    </lineage>
</organism>
<name>A0A127P547_9BURK</name>